<dbReference type="VEuPathDB" id="FungiDB:SeMB42_g04661"/>
<dbReference type="EC" id="2.4.2.18" evidence="2"/>
<keyword evidence="4 12" id="KW-0328">Glycosyltransferase</keyword>
<dbReference type="InterPro" id="IPR017459">
    <property type="entry name" value="Glycosyl_Trfase_fam3_N_dom"/>
</dbReference>
<accession>A0A507CFL3</accession>
<keyword evidence="6" id="KW-0822">Tryptophan biosynthesis</keyword>
<dbReference type="SUPFAM" id="SSF52418">
    <property type="entry name" value="Nucleoside phosphorylase/phosphoribosyltransferase catalytic domain"/>
    <property type="match status" value="1"/>
</dbReference>
<proteinExistence type="inferred from homology"/>
<dbReference type="InterPro" id="IPR035902">
    <property type="entry name" value="Nuc_phospho_transferase"/>
</dbReference>
<feature type="domain" description="Glycosyl transferase family 3" evidence="10">
    <location>
        <begin position="80"/>
        <end position="343"/>
    </location>
</feature>
<evidence type="ECO:0000313" key="13">
    <source>
        <dbReference type="Proteomes" id="UP000320475"/>
    </source>
</evidence>
<evidence type="ECO:0000256" key="3">
    <source>
        <dbReference type="ARBA" id="ARBA00022605"/>
    </source>
</evidence>
<protein>
    <recommendedName>
        <fullName evidence="9">Anthranilate phosphoribosyltransferase</fullName>
        <ecNumber evidence="2">2.4.2.18</ecNumber>
    </recommendedName>
</protein>
<dbReference type="InterPro" id="IPR036320">
    <property type="entry name" value="Glycosyl_Trfase_fam3_N_dom_sf"/>
</dbReference>
<dbReference type="SUPFAM" id="SSF47648">
    <property type="entry name" value="Nucleoside phosphorylase/phosphoribosyltransferase N-terminal domain"/>
    <property type="match status" value="1"/>
</dbReference>
<dbReference type="EMBL" id="QEAM01000399">
    <property type="protein sequence ID" value="TPX40300.1"/>
    <property type="molecule type" value="Genomic_DNA"/>
</dbReference>
<dbReference type="PANTHER" id="PTHR43285">
    <property type="entry name" value="ANTHRANILATE PHOSPHORIBOSYLTRANSFERASE"/>
    <property type="match status" value="1"/>
</dbReference>
<sequence length="372" mass="38957">MQDILKTLVLSPSKFTPSDAQTATSLMMQGQATQAQIGAFLTALKLTGHETNSVTVAAMATAMRDFALTIPCVKTNTCWDVVDVVGTGGDGTDTFNVSTATAIVCAAAGCKVAKHGNRAASSKCGSADILEELGASLLSITPESVEKLVSSHSSGGGFCFLFAQAFHPAMKKVGGPRREMGFRTIFNLLGPLSNPARPKRCVVGVASHGFGRPMAEALSLTGVARAWVVNGSIDGTDTGGLDELSPAGPTHIWSLNNGIINEFTVTPSDFGLAFHALSSVVGGDRTYNASIMRDLLDGRLEQGNPILDFVLLNSAALLYVDGKAEDYKQGVELAKTCIVEGRAKEALKLFVQGTEVLKEQELAEAVSDSIVS</sequence>
<evidence type="ECO:0000256" key="4">
    <source>
        <dbReference type="ARBA" id="ARBA00022676"/>
    </source>
</evidence>
<dbReference type="InterPro" id="IPR005940">
    <property type="entry name" value="Anthranilate_Pribosyl_Tfrase"/>
</dbReference>
<dbReference type="HAMAP" id="MF_00211">
    <property type="entry name" value="TrpD"/>
    <property type="match status" value="1"/>
</dbReference>
<dbReference type="InterPro" id="IPR000312">
    <property type="entry name" value="Glycosyl_Trfase_fam3"/>
</dbReference>
<evidence type="ECO:0000256" key="2">
    <source>
        <dbReference type="ARBA" id="ARBA00011948"/>
    </source>
</evidence>
<evidence type="ECO:0000256" key="7">
    <source>
        <dbReference type="ARBA" id="ARBA00023141"/>
    </source>
</evidence>
<evidence type="ECO:0000259" key="10">
    <source>
        <dbReference type="Pfam" id="PF00591"/>
    </source>
</evidence>
<keyword evidence="7" id="KW-0057">Aromatic amino acid biosynthesis</keyword>
<dbReference type="GO" id="GO:0000162">
    <property type="term" value="P:L-tryptophan biosynthetic process"/>
    <property type="evidence" value="ECO:0007669"/>
    <property type="project" value="UniProtKB-KW"/>
</dbReference>
<dbReference type="GO" id="GO:0005829">
    <property type="term" value="C:cytosol"/>
    <property type="evidence" value="ECO:0007669"/>
    <property type="project" value="TreeGrafter"/>
</dbReference>
<dbReference type="OrthoDB" id="427800at2759"/>
<evidence type="ECO:0000259" key="11">
    <source>
        <dbReference type="Pfam" id="PF02885"/>
    </source>
</evidence>
<comment type="similarity">
    <text evidence="8">Belongs to the anthranilate phosphoribosyltransferase family.</text>
</comment>
<dbReference type="AlphaFoldDB" id="A0A507CFL3"/>
<organism evidence="12 13">
    <name type="scientific">Synchytrium endobioticum</name>
    <dbReference type="NCBI Taxonomy" id="286115"/>
    <lineage>
        <taxon>Eukaryota</taxon>
        <taxon>Fungi</taxon>
        <taxon>Fungi incertae sedis</taxon>
        <taxon>Chytridiomycota</taxon>
        <taxon>Chytridiomycota incertae sedis</taxon>
        <taxon>Chytridiomycetes</taxon>
        <taxon>Synchytriales</taxon>
        <taxon>Synchytriaceae</taxon>
        <taxon>Synchytrium</taxon>
    </lineage>
</organism>
<dbReference type="Proteomes" id="UP000320475">
    <property type="component" value="Unassembled WGS sequence"/>
</dbReference>
<dbReference type="FunFam" id="3.40.1030.10:FF:000002">
    <property type="entry name" value="Anthranilate phosphoribosyltransferase"/>
    <property type="match status" value="1"/>
</dbReference>
<evidence type="ECO:0000256" key="8">
    <source>
        <dbReference type="ARBA" id="ARBA00061500"/>
    </source>
</evidence>
<dbReference type="GO" id="GO:0004048">
    <property type="term" value="F:anthranilate phosphoribosyltransferase activity"/>
    <property type="evidence" value="ECO:0007669"/>
    <property type="project" value="UniProtKB-EC"/>
</dbReference>
<reference evidence="12 13" key="1">
    <citation type="journal article" date="2019" name="Sci. Rep.">
        <title>Comparative genomics of chytrid fungi reveal insights into the obligate biotrophic and pathogenic lifestyle of Synchytrium endobioticum.</title>
        <authorList>
            <person name="van de Vossenberg B.T.L.H."/>
            <person name="Warris S."/>
            <person name="Nguyen H.D.T."/>
            <person name="van Gent-Pelzer M.P.E."/>
            <person name="Joly D.L."/>
            <person name="van de Geest H.C."/>
            <person name="Bonants P.J.M."/>
            <person name="Smith D.S."/>
            <person name="Levesque C.A."/>
            <person name="van der Lee T.A.J."/>
        </authorList>
    </citation>
    <scope>NUCLEOTIDE SEQUENCE [LARGE SCALE GENOMIC DNA]</scope>
    <source>
        <strain evidence="12 13">LEV6574</strain>
    </source>
</reference>
<evidence type="ECO:0000256" key="6">
    <source>
        <dbReference type="ARBA" id="ARBA00022822"/>
    </source>
</evidence>
<dbReference type="Gene3D" id="3.40.1030.10">
    <property type="entry name" value="Nucleoside phosphorylase/phosphoribosyltransferase catalytic domain"/>
    <property type="match status" value="1"/>
</dbReference>
<name>A0A507CFL3_9FUNG</name>
<dbReference type="Pfam" id="PF02885">
    <property type="entry name" value="Glycos_trans_3N"/>
    <property type="match status" value="1"/>
</dbReference>
<evidence type="ECO:0000256" key="1">
    <source>
        <dbReference type="ARBA" id="ARBA00004907"/>
    </source>
</evidence>
<keyword evidence="5 12" id="KW-0808">Transferase</keyword>
<evidence type="ECO:0000313" key="12">
    <source>
        <dbReference type="EMBL" id="TPX40300.1"/>
    </source>
</evidence>
<dbReference type="PANTHER" id="PTHR43285:SF2">
    <property type="entry name" value="ANTHRANILATE PHOSPHORIBOSYLTRANSFERASE"/>
    <property type="match status" value="1"/>
</dbReference>
<evidence type="ECO:0000256" key="5">
    <source>
        <dbReference type="ARBA" id="ARBA00022679"/>
    </source>
</evidence>
<evidence type="ECO:0000256" key="9">
    <source>
        <dbReference type="ARBA" id="ARBA00071401"/>
    </source>
</evidence>
<dbReference type="Gene3D" id="1.20.970.10">
    <property type="entry name" value="Transferase, Pyrimidine Nucleoside Phosphorylase, Chain C"/>
    <property type="match status" value="1"/>
</dbReference>
<comment type="caution">
    <text evidence="12">The sequence shown here is derived from an EMBL/GenBank/DDBJ whole genome shotgun (WGS) entry which is preliminary data.</text>
</comment>
<feature type="domain" description="Glycosyl transferase family 3 N-terminal" evidence="11">
    <location>
        <begin position="2"/>
        <end position="67"/>
    </location>
</feature>
<dbReference type="Pfam" id="PF00591">
    <property type="entry name" value="Glycos_transf_3"/>
    <property type="match status" value="1"/>
</dbReference>
<dbReference type="NCBIfam" id="TIGR01245">
    <property type="entry name" value="trpD"/>
    <property type="match status" value="1"/>
</dbReference>
<gene>
    <name evidence="12" type="primary">TRP4</name>
    <name evidence="12" type="ORF">SeLEV6574_g06687</name>
</gene>
<keyword evidence="3" id="KW-0028">Amino-acid biosynthesis</keyword>
<comment type="pathway">
    <text evidence="1">Amino-acid biosynthesis; L-tryptophan biosynthesis; L-tryptophan from chorismate: step 2/5.</text>
</comment>